<dbReference type="GO" id="GO:0005634">
    <property type="term" value="C:nucleus"/>
    <property type="evidence" value="ECO:0007669"/>
    <property type="project" value="TreeGrafter"/>
</dbReference>
<reference evidence="6" key="3">
    <citation type="submission" date="2022-06" db="UniProtKB">
        <authorList>
            <consortium name="EnsemblMetazoa"/>
        </authorList>
    </citation>
    <scope>IDENTIFICATION</scope>
</reference>
<keyword evidence="1" id="KW-0547">Nucleotide-binding</keyword>
<dbReference type="GO" id="GO:0045951">
    <property type="term" value="P:positive regulation of mitotic recombination"/>
    <property type="evidence" value="ECO:0007669"/>
    <property type="project" value="TreeGrafter"/>
</dbReference>
<dbReference type="PANTHER" id="PTHR11472">
    <property type="entry name" value="DNA REPAIR DEAD HELICASE RAD3/XP-D SUBFAMILY MEMBER"/>
    <property type="match status" value="1"/>
</dbReference>
<dbReference type="Gene3D" id="3.40.50.300">
    <property type="entry name" value="P-loop containing nucleotide triphosphate hydrolases"/>
    <property type="match status" value="1"/>
</dbReference>
<evidence type="ECO:0000313" key="5">
    <source>
        <dbReference type="EMBL" id="KAF7488323.1"/>
    </source>
</evidence>
<dbReference type="InterPro" id="IPR006554">
    <property type="entry name" value="Helicase-like_DEXD_c2"/>
</dbReference>
<name>A0A834VCA0_SARSC</name>
<dbReference type="InterPro" id="IPR010614">
    <property type="entry name" value="RAD3-like_helicase_DEAD"/>
</dbReference>
<evidence type="ECO:0000256" key="1">
    <source>
        <dbReference type="ARBA" id="ARBA00022741"/>
    </source>
</evidence>
<protein>
    <submittedName>
        <fullName evidence="5">TFIIH basal transcription factor complex helicase XPD subunit</fullName>
    </submittedName>
</protein>
<keyword evidence="7" id="KW-1185">Reference proteome</keyword>
<dbReference type="PANTHER" id="PTHR11472:SF1">
    <property type="entry name" value="GENERAL TRANSCRIPTION AND DNA REPAIR FACTOR IIH HELICASE SUBUNIT XPD"/>
    <property type="match status" value="1"/>
</dbReference>
<dbReference type="GO" id="GO:0003678">
    <property type="term" value="F:DNA helicase activity"/>
    <property type="evidence" value="ECO:0007669"/>
    <property type="project" value="InterPro"/>
</dbReference>
<dbReference type="GO" id="GO:0005524">
    <property type="term" value="F:ATP binding"/>
    <property type="evidence" value="ECO:0007669"/>
    <property type="project" value="UniProtKB-KW"/>
</dbReference>
<evidence type="ECO:0000313" key="7">
    <source>
        <dbReference type="Proteomes" id="UP000070412"/>
    </source>
</evidence>
<evidence type="ECO:0000259" key="4">
    <source>
        <dbReference type="PROSITE" id="PS51193"/>
    </source>
</evidence>
<evidence type="ECO:0000313" key="6">
    <source>
        <dbReference type="EnsemblMetazoa" id="KAF7488323.1"/>
    </source>
</evidence>
<reference evidence="5" key="2">
    <citation type="submission" date="2020-01" db="EMBL/GenBank/DDBJ databases">
        <authorList>
            <person name="Korhonen P.K.K."/>
            <person name="Guangxu M.G."/>
            <person name="Wang T.W."/>
            <person name="Stroehlein A.J.S."/>
            <person name="Young N.D."/>
            <person name="Ang C.-S.A."/>
            <person name="Fernando D.W.F."/>
            <person name="Lu H.L."/>
            <person name="Taylor S.T."/>
            <person name="Ehtesham M.E.M."/>
            <person name="Najaraj S.H.N."/>
            <person name="Harsha G.H.G."/>
            <person name="Madugundu A.M."/>
            <person name="Renuse S.R."/>
            <person name="Holt D.H."/>
            <person name="Pandey A.P."/>
            <person name="Papenfuss A.P."/>
            <person name="Gasser R.B.G."/>
            <person name="Fischer K.F."/>
        </authorList>
    </citation>
    <scope>NUCLEOTIDE SEQUENCE</scope>
    <source>
        <strain evidence="5">SSS_KF_BRIS2020</strain>
    </source>
</reference>
<gene>
    <name evidence="5" type="ORF">SSS_4682</name>
</gene>
<dbReference type="SUPFAM" id="SSF52540">
    <property type="entry name" value="P-loop containing nucleoside triphosphate hydrolases"/>
    <property type="match status" value="1"/>
</dbReference>
<keyword evidence="2" id="KW-0378">Hydrolase</keyword>
<dbReference type="PROSITE" id="PS51193">
    <property type="entry name" value="HELICASE_ATP_BIND_2"/>
    <property type="match status" value="1"/>
</dbReference>
<dbReference type="InterPro" id="IPR014013">
    <property type="entry name" value="Helic_SF1/SF2_ATP-bd_DinG/Rad3"/>
</dbReference>
<dbReference type="SMART" id="SM00488">
    <property type="entry name" value="DEXDc2"/>
    <property type="match status" value="1"/>
</dbReference>
<accession>A0A834VCA0</accession>
<proteinExistence type="predicted"/>
<dbReference type="PROSITE" id="PS00690">
    <property type="entry name" value="DEAH_ATP_HELICASE"/>
    <property type="match status" value="1"/>
</dbReference>
<dbReference type="AlphaFoldDB" id="A0A834VCA0"/>
<dbReference type="GO" id="GO:0003684">
    <property type="term" value="F:damaged DNA binding"/>
    <property type="evidence" value="ECO:0007669"/>
    <property type="project" value="TreeGrafter"/>
</dbReference>
<evidence type="ECO:0000256" key="3">
    <source>
        <dbReference type="ARBA" id="ARBA00022840"/>
    </source>
</evidence>
<dbReference type="InterPro" id="IPR045028">
    <property type="entry name" value="DinG/Rad3-like"/>
</dbReference>
<dbReference type="FunFam" id="1.10.30.20:FF:000001">
    <property type="entry name" value="DNA repair helicase rad15"/>
    <property type="match status" value="1"/>
</dbReference>
<reference evidence="7" key="1">
    <citation type="journal article" date="2020" name="PLoS Negl. Trop. Dis.">
        <title>High-quality nuclear genome for Sarcoptes scabiei-A critical resource for a neglected parasite.</title>
        <authorList>
            <person name="Korhonen P.K."/>
            <person name="Gasser R.B."/>
            <person name="Ma G."/>
            <person name="Wang T."/>
            <person name="Stroehlein A.J."/>
            <person name="Young N.D."/>
            <person name="Ang C.S."/>
            <person name="Fernando D.D."/>
            <person name="Lu H.C."/>
            <person name="Taylor S."/>
            <person name="Reynolds S.L."/>
            <person name="Mofiz E."/>
            <person name="Najaraj S.H."/>
            <person name="Gowda H."/>
            <person name="Madugundu A."/>
            <person name="Renuse S."/>
            <person name="Holt D."/>
            <person name="Pandey A."/>
            <person name="Papenfuss A.T."/>
            <person name="Fischer K."/>
        </authorList>
    </citation>
    <scope>NUCLEOTIDE SEQUENCE [LARGE SCALE GENOMIC DNA]</scope>
</reference>
<keyword evidence="3" id="KW-0067">ATP-binding</keyword>
<dbReference type="InterPro" id="IPR002464">
    <property type="entry name" value="DNA/RNA_helicase_DEAH_CS"/>
</dbReference>
<dbReference type="OrthoDB" id="272481at2759"/>
<dbReference type="InterPro" id="IPR027417">
    <property type="entry name" value="P-loop_NTPase"/>
</dbReference>
<organism evidence="5">
    <name type="scientific">Sarcoptes scabiei</name>
    <name type="common">Itch mite</name>
    <name type="synonym">Acarus scabiei</name>
    <dbReference type="NCBI Taxonomy" id="52283"/>
    <lineage>
        <taxon>Eukaryota</taxon>
        <taxon>Metazoa</taxon>
        <taxon>Ecdysozoa</taxon>
        <taxon>Arthropoda</taxon>
        <taxon>Chelicerata</taxon>
        <taxon>Arachnida</taxon>
        <taxon>Acari</taxon>
        <taxon>Acariformes</taxon>
        <taxon>Sarcoptiformes</taxon>
        <taxon>Astigmata</taxon>
        <taxon>Psoroptidia</taxon>
        <taxon>Sarcoptoidea</taxon>
        <taxon>Sarcoptidae</taxon>
        <taxon>Sarcoptinae</taxon>
        <taxon>Sarcoptes</taxon>
    </lineage>
</organism>
<dbReference type="Proteomes" id="UP000070412">
    <property type="component" value="Unassembled WGS sequence"/>
</dbReference>
<dbReference type="Pfam" id="PF06733">
    <property type="entry name" value="DEAD_2"/>
    <property type="match status" value="1"/>
</dbReference>
<feature type="domain" description="Helicase ATP-binding" evidence="4">
    <location>
        <begin position="7"/>
        <end position="226"/>
    </location>
</feature>
<dbReference type="GO" id="GO:0016818">
    <property type="term" value="F:hydrolase activity, acting on acid anhydrides, in phosphorus-containing anhydrides"/>
    <property type="evidence" value="ECO:0007669"/>
    <property type="project" value="InterPro"/>
</dbReference>
<sequence>MRLNIDGLDVLFPYNYIYPEQYTYMCYLKKCLDAKGHGVLEMPSGTGKTVSLLALIVAYQKKNPHVLKKLIYCSRTIPEIEKVVEELRKLNDYYIQLRMMMLCLQKDGKAVDGICYSMTASYKRQQYQNDPELLCGFYEKFEKDGREFVLDNGIYNIDDLKDYARKLSYCPYFVARRALNYANVIVYSYYYLLDPKIAELISKELSRNSVVVFDEAHNIDNVASNR</sequence>
<keyword evidence="5" id="KW-0347">Helicase</keyword>
<dbReference type="EnsemblMetazoa" id="SSS_4682s_mrna">
    <property type="protein sequence ID" value="KAF7488323.1"/>
    <property type="gene ID" value="SSS_4682"/>
</dbReference>
<dbReference type="EMBL" id="WVUK01000066">
    <property type="protein sequence ID" value="KAF7488323.1"/>
    <property type="molecule type" value="Genomic_DNA"/>
</dbReference>
<dbReference type="GO" id="GO:0006366">
    <property type="term" value="P:transcription by RNA polymerase II"/>
    <property type="evidence" value="ECO:0007669"/>
    <property type="project" value="TreeGrafter"/>
</dbReference>
<evidence type="ECO:0000256" key="2">
    <source>
        <dbReference type="ARBA" id="ARBA00022801"/>
    </source>
</evidence>